<keyword evidence="6 8" id="KW-0808">Transferase</keyword>
<dbReference type="NCBIfam" id="TIGR02095">
    <property type="entry name" value="glgA"/>
    <property type="match status" value="1"/>
</dbReference>
<evidence type="ECO:0000256" key="1">
    <source>
        <dbReference type="ARBA" id="ARBA00001478"/>
    </source>
</evidence>
<comment type="pathway">
    <text evidence="3 8">Glycan biosynthesis; glycogen biosynthesis.</text>
</comment>
<dbReference type="AlphaFoldDB" id="A0A1W1IBV0"/>
<dbReference type="InterPro" id="IPR011835">
    <property type="entry name" value="GS/SS"/>
</dbReference>
<feature type="domain" description="Glycosyl transferase family 1" evidence="9">
    <location>
        <begin position="294"/>
        <end position="447"/>
    </location>
</feature>
<evidence type="ECO:0000259" key="9">
    <source>
        <dbReference type="Pfam" id="PF00534"/>
    </source>
</evidence>
<feature type="domain" description="Starch synthase catalytic" evidence="10">
    <location>
        <begin position="1"/>
        <end position="244"/>
    </location>
</feature>
<dbReference type="KEGG" id="nja:NSJP_4076"/>
<gene>
    <name evidence="8 11" type="primary">glgA</name>
    <name evidence="11" type="ORF">NSJP_4076</name>
</gene>
<dbReference type="Gene3D" id="3.40.50.2000">
    <property type="entry name" value="Glycogen Phosphorylase B"/>
    <property type="match status" value="2"/>
</dbReference>
<keyword evidence="12" id="KW-1185">Reference proteome</keyword>
<evidence type="ECO:0000256" key="6">
    <source>
        <dbReference type="ARBA" id="ARBA00022679"/>
    </source>
</evidence>
<evidence type="ECO:0000256" key="5">
    <source>
        <dbReference type="ARBA" id="ARBA00022676"/>
    </source>
</evidence>
<dbReference type="Pfam" id="PF00534">
    <property type="entry name" value="Glycos_transf_1"/>
    <property type="match status" value="1"/>
</dbReference>
<dbReference type="GO" id="GO:0009011">
    <property type="term" value="F:alpha-1,4-glucan glucosyltransferase (ADP-glucose donor) activity"/>
    <property type="evidence" value="ECO:0007669"/>
    <property type="project" value="UniProtKB-UniRule"/>
</dbReference>
<dbReference type="PANTHER" id="PTHR45825">
    <property type="entry name" value="GRANULE-BOUND STARCH SYNTHASE 1, CHLOROPLASTIC/AMYLOPLASTIC"/>
    <property type="match status" value="1"/>
</dbReference>
<reference evidence="11 12" key="1">
    <citation type="submission" date="2017-03" db="EMBL/GenBank/DDBJ databases">
        <authorList>
            <person name="Afonso C.L."/>
            <person name="Miller P.J."/>
            <person name="Scott M.A."/>
            <person name="Spackman E."/>
            <person name="Goraichik I."/>
            <person name="Dimitrov K.M."/>
            <person name="Suarez D.L."/>
            <person name="Swayne D.E."/>
        </authorList>
    </citation>
    <scope>NUCLEOTIDE SEQUENCE [LARGE SCALE GENOMIC DNA]</scope>
    <source>
        <strain evidence="11">Genome sequencing of Nitrospira japonica strain NJ11</strain>
    </source>
</reference>
<dbReference type="GO" id="GO:0005978">
    <property type="term" value="P:glycogen biosynthetic process"/>
    <property type="evidence" value="ECO:0007669"/>
    <property type="project" value="UniProtKB-UniRule"/>
</dbReference>
<proteinExistence type="inferred from homology"/>
<dbReference type="EC" id="2.4.1.21" evidence="8"/>
<dbReference type="Proteomes" id="UP000192042">
    <property type="component" value="Chromosome I"/>
</dbReference>
<dbReference type="PANTHER" id="PTHR45825:SF11">
    <property type="entry name" value="ALPHA AMYLASE DOMAIN-CONTAINING PROTEIN"/>
    <property type="match status" value="1"/>
</dbReference>
<evidence type="ECO:0000259" key="10">
    <source>
        <dbReference type="Pfam" id="PF08323"/>
    </source>
</evidence>
<evidence type="ECO:0000256" key="7">
    <source>
        <dbReference type="ARBA" id="ARBA00023056"/>
    </source>
</evidence>
<dbReference type="InterPro" id="IPR001296">
    <property type="entry name" value="Glyco_trans_1"/>
</dbReference>
<feature type="binding site" evidence="8">
    <location>
        <position position="11"/>
    </location>
    <ligand>
        <name>ADP-alpha-D-glucose</name>
        <dbReference type="ChEBI" id="CHEBI:57498"/>
    </ligand>
</feature>
<comment type="function">
    <text evidence="2 8">Synthesizes alpha-1,4-glucan chains using ADP-glucose.</text>
</comment>
<dbReference type="NCBIfam" id="NF001899">
    <property type="entry name" value="PRK00654.1-2"/>
    <property type="match status" value="1"/>
</dbReference>
<keyword evidence="7 8" id="KW-0320">Glycogen biosynthesis</keyword>
<dbReference type="HAMAP" id="MF_00484">
    <property type="entry name" value="Glycogen_synth"/>
    <property type="match status" value="1"/>
</dbReference>
<accession>A0A1W1IBV0</accession>
<comment type="similarity">
    <text evidence="4 8">Belongs to the glycosyltransferase 1 family. Bacterial/plant glycogen synthase subfamily.</text>
</comment>
<dbReference type="EMBL" id="LT828648">
    <property type="protein sequence ID" value="SLM50243.1"/>
    <property type="molecule type" value="Genomic_DNA"/>
</dbReference>
<dbReference type="GO" id="GO:0004373">
    <property type="term" value="F:alpha-1,4-glucan glucosyltransferase (UDP-glucose donor) activity"/>
    <property type="evidence" value="ECO:0007669"/>
    <property type="project" value="InterPro"/>
</dbReference>
<comment type="catalytic activity">
    <reaction evidence="1 8">
        <text>[(1-&gt;4)-alpha-D-glucosyl](n) + ADP-alpha-D-glucose = [(1-&gt;4)-alpha-D-glucosyl](n+1) + ADP + H(+)</text>
        <dbReference type="Rhea" id="RHEA:18189"/>
        <dbReference type="Rhea" id="RHEA-COMP:9584"/>
        <dbReference type="Rhea" id="RHEA-COMP:9587"/>
        <dbReference type="ChEBI" id="CHEBI:15378"/>
        <dbReference type="ChEBI" id="CHEBI:15444"/>
        <dbReference type="ChEBI" id="CHEBI:57498"/>
        <dbReference type="ChEBI" id="CHEBI:456216"/>
        <dbReference type="EC" id="2.4.1.21"/>
    </reaction>
</comment>
<evidence type="ECO:0000256" key="2">
    <source>
        <dbReference type="ARBA" id="ARBA00002764"/>
    </source>
</evidence>
<evidence type="ECO:0000256" key="3">
    <source>
        <dbReference type="ARBA" id="ARBA00004964"/>
    </source>
</evidence>
<organism evidence="11 12">
    <name type="scientific">Nitrospira japonica</name>
    <dbReference type="NCBI Taxonomy" id="1325564"/>
    <lineage>
        <taxon>Bacteria</taxon>
        <taxon>Pseudomonadati</taxon>
        <taxon>Nitrospirota</taxon>
        <taxon>Nitrospiria</taxon>
        <taxon>Nitrospirales</taxon>
        <taxon>Nitrospiraceae</taxon>
        <taxon>Nitrospira</taxon>
    </lineage>
</organism>
<dbReference type="InterPro" id="IPR013534">
    <property type="entry name" value="Starch_synth_cat_dom"/>
</dbReference>
<dbReference type="SUPFAM" id="SSF53756">
    <property type="entry name" value="UDP-Glycosyltransferase/glycogen phosphorylase"/>
    <property type="match status" value="1"/>
</dbReference>
<keyword evidence="5 8" id="KW-0328">Glycosyltransferase</keyword>
<protein>
    <recommendedName>
        <fullName evidence="8">Glycogen synthase</fullName>
        <ecNumber evidence="8">2.4.1.21</ecNumber>
    </recommendedName>
    <alternativeName>
        <fullName evidence="8">Starch [bacterial glycogen] synthase</fullName>
    </alternativeName>
</protein>
<evidence type="ECO:0000256" key="4">
    <source>
        <dbReference type="ARBA" id="ARBA00010281"/>
    </source>
</evidence>
<sequence length="494" mass="54566">MAASEAVPYAKTGGLADVAGALPSELAKLGHNVILVLPRYPSLDDSGRTFRVLERIPMYTSLGASEATIEEDVVSTPGQLPVRVWALRYDEFFGRSGLYQAQGKDFDDNLARFAWFSRGVIEVIRYLHRQKRWQTDILHLHDWQTALCAVYLKTLDSARPEVQTIKTVLTLHNVGYQGIFPSEKFWQTGLPQPLFRQEGLEFYGSVNLLKGGILFADRLTTVSPTYAREILTPEFGFGLQGVLQARREKLQGIINGIDVDVWNPETDPALPTRYSADKPTGKVQCKRALQKEFGLPSEDVPLLAVIARLTSQKGLDLVEEAIPRLMSLGLQLVVLGTGDPVHESNLAKIRDQFSSRMGLRIGFDEALAHQIEGGADIFLMPSRYEPCGLSQLYSLRYGTVPIVTKTGGLVDTVLPLGSDGKNSDTATGFHLLAPTADALVDAVREAIIAYARPALWSNMVQRGMKTDVSWARSARSYEELFISLLNATDQDRGT</sequence>
<evidence type="ECO:0000256" key="8">
    <source>
        <dbReference type="HAMAP-Rule" id="MF_00484"/>
    </source>
</evidence>
<dbReference type="Pfam" id="PF08323">
    <property type="entry name" value="Glyco_transf_5"/>
    <property type="match status" value="1"/>
</dbReference>
<dbReference type="STRING" id="1325564.NSJP_4076"/>
<name>A0A1W1IBV0_9BACT</name>
<dbReference type="UniPathway" id="UPA00164"/>
<evidence type="ECO:0000313" key="11">
    <source>
        <dbReference type="EMBL" id="SLM50243.1"/>
    </source>
</evidence>
<evidence type="ECO:0000313" key="12">
    <source>
        <dbReference type="Proteomes" id="UP000192042"/>
    </source>
</evidence>
<dbReference type="CDD" id="cd03791">
    <property type="entry name" value="GT5_Glycogen_synthase_DULL1-like"/>
    <property type="match status" value="1"/>
</dbReference>